<dbReference type="AlphaFoldDB" id="A0A2P5AKU3"/>
<feature type="region of interest" description="Disordered" evidence="1">
    <location>
        <begin position="130"/>
        <end position="162"/>
    </location>
</feature>
<feature type="domain" description="DUF4378" evidence="3">
    <location>
        <begin position="806"/>
        <end position="982"/>
    </location>
</feature>
<dbReference type="InterPro" id="IPR022212">
    <property type="entry name" value="DUF3741"/>
</dbReference>
<reference evidence="6" key="1">
    <citation type="submission" date="2016-06" db="EMBL/GenBank/DDBJ databases">
        <title>Parallel loss of symbiosis genes in relatives of nitrogen-fixing non-legume Parasponia.</title>
        <authorList>
            <person name="Van Velzen R."/>
            <person name="Holmer R."/>
            <person name="Bu F."/>
            <person name="Rutten L."/>
            <person name="Van Zeijl A."/>
            <person name="Liu W."/>
            <person name="Santuari L."/>
            <person name="Cao Q."/>
            <person name="Sharma T."/>
            <person name="Shen D."/>
            <person name="Roswanjaya Y."/>
            <person name="Wardhani T."/>
            <person name="Kalhor M.S."/>
            <person name="Jansen J."/>
            <person name="Van den Hoogen J."/>
            <person name="Gungor B."/>
            <person name="Hartog M."/>
            <person name="Hontelez J."/>
            <person name="Verver J."/>
            <person name="Yang W.-C."/>
            <person name="Schijlen E."/>
            <person name="Repin R."/>
            <person name="Schilthuizen M."/>
            <person name="Schranz E."/>
            <person name="Heidstra R."/>
            <person name="Miyata K."/>
            <person name="Fedorova E."/>
            <person name="Kohlen W."/>
            <person name="Bisseling T."/>
            <person name="Smit S."/>
            <person name="Geurts R."/>
        </authorList>
    </citation>
    <scope>NUCLEOTIDE SEQUENCE [LARGE SCALE GENOMIC DNA]</scope>
    <source>
        <strain evidence="6">cv. WU1-14</strain>
    </source>
</reference>
<dbReference type="Pfam" id="PF14383">
    <property type="entry name" value="VARLMGL"/>
    <property type="match status" value="1"/>
</dbReference>
<feature type="region of interest" description="Disordered" evidence="1">
    <location>
        <begin position="710"/>
        <end position="739"/>
    </location>
</feature>
<dbReference type="EMBL" id="JXTB01000540">
    <property type="protein sequence ID" value="PON37155.1"/>
    <property type="molecule type" value="Genomic_DNA"/>
</dbReference>
<dbReference type="Proteomes" id="UP000237105">
    <property type="component" value="Unassembled WGS sequence"/>
</dbReference>
<proteinExistence type="predicted"/>
<evidence type="ECO:0000313" key="6">
    <source>
        <dbReference type="Proteomes" id="UP000237105"/>
    </source>
</evidence>
<gene>
    <name evidence="5" type="ORF">PanWU01x14_322760</name>
</gene>
<feature type="domain" description="DUF3741" evidence="2">
    <location>
        <begin position="223"/>
        <end position="267"/>
    </location>
</feature>
<dbReference type="Pfam" id="PF14309">
    <property type="entry name" value="DUF4378"/>
    <property type="match status" value="1"/>
</dbReference>
<sequence length="991" mass="110297">MPLAGVDMNVMQSTKANGEKPFPGCLGRMVNLFDLSTGIASNRMLTDRPHYDGSSLGRSQSDVARMSSPFGDKIEDKLIVSELRRTSSNKKANGTPMKMLIDQEMSKEIESKNDPPNVVAKLMGLDALPRQQPHSSLQRSHTNGYSKSSLSHSGMPLGSWRQEDGFSESRLQFDSHQCPKRNEYKDVYEVWQQPQNKHCVKDKSPQNDRHNANPIDGNMALVRQKFMEAKRLATDEKLRESKEFQNALDVLSSNRDLFVKFLQEPTSMYSQHLYELHSMPPPPETKRITVLRPSKIVDNEKFSGSRQKSDKPTNKIAQMGQEAVWDKSNPGHSPKFSSQKIDEYPIQPTRIVVLKPSPGKTHDIRAVIPSPISSPRMFHGENIYQDPEDDELRESREVAKEITRQMRDNLMGHRRDETLISSVFSNGYTGDESSFNKSENECVAENLCDSEVMSPSSRHSWDYINRSGSPLSASFSRASCSPESSVCREAKKRLSERWAMMASNGNSQELKHVRRSSSTLGEMLALSDMKKSVRPEDEINKEQEPRELVSCLTSGLNKEGVCNSPRSLLRSKSLPVSSTVFGARLNIEVSDAVSDRTDVPKQLTKAKSTKSSLKGKVSSLFFSRSKKSSKEKSGLSGSNESQSASAETPRFVVPPGMVDPVSQSGDESGREECFPSAPCGSSGKVCSDATTMGLKQGIVSREAGLSLTKPTVPRNVSENQDQPSPISVLEPPFEEDDNITRESSGCVKLDLQGQLLRSNLIDKSPPIESIARTLSWDDSCIETATPYPLKLPSIATVAEEDEQDWLAFVQTLLSAAGIDREMRCESRDSDFLRWQSPEAPIDPSLRDKYANVDDDEPLHETKRRKLRSTRKLVFDCVNAALADISGYGSDRSISITCGRAHGGLLEGDSPLLVDLVWGRMKDWFLGEVRCVWEDSGDANSLVVDGVERKEVVGKGWTELMRWEMDNIGKEIEGNLLEELVEEAVVDLTGRI</sequence>
<feature type="compositionally biased region" description="Polar residues" evidence="1">
    <location>
        <begin position="714"/>
        <end position="725"/>
    </location>
</feature>
<dbReference type="PANTHER" id="PTHR46634">
    <property type="entry name" value="M REDUCTASE II SUBUNIT GAMMA, PUTATIVE (DUF3741)-RELATED"/>
    <property type="match status" value="1"/>
</dbReference>
<evidence type="ECO:0000259" key="3">
    <source>
        <dbReference type="Pfam" id="PF14309"/>
    </source>
</evidence>
<dbReference type="Pfam" id="PF12552">
    <property type="entry name" value="DUF3741"/>
    <property type="match status" value="1"/>
</dbReference>
<evidence type="ECO:0000259" key="4">
    <source>
        <dbReference type="Pfam" id="PF14383"/>
    </source>
</evidence>
<name>A0A2P5AKU3_PARAD</name>
<dbReference type="STRING" id="3476.A0A2P5AKU3"/>
<feature type="region of interest" description="Disordered" evidence="1">
    <location>
        <begin position="628"/>
        <end position="677"/>
    </location>
</feature>
<evidence type="ECO:0000259" key="2">
    <source>
        <dbReference type="Pfam" id="PF12552"/>
    </source>
</evidence>
<comment type="caution">
    <text evidence="5">The sequence shown here is derived from an EMBL/GenBank/DDBJ whole genome shotgun (WGS) entry which is preliminary data.</text>
</comment>
<dbReference type="OrthoDB" id="1932693at2759"/>
<keyword evidence="6" id="KW-1185">Reference proteome</keyword>
<dbReference type="PANTHER" id="PTHR46634:SF3">
    <property type="entry name" value="M REDUCTASE II SUBUNIT GAMMA, PUTATIVE (DUF3741)-RELATED"/>
    <property type="match status" value="1"/>
</dbReference>
<dbReference type="InterPro" id="IPR025486">
    <property type="entry name" value="DUF4378"/>
</dbReference>
<organism evidence="5 6">
    <name type="scientific">Parasponia andersonii</name>
    <name type="common">Sponia andersonii</name>
    <dbReference type="NCBI Taxonomy" id="3476"/>
    <lineage>
        <taxon>Eukaryota</taxon>
        <taxon>Viridiplantae</taxon>
        <taxon>Streptophyta</taxon>
        <taxon>Embryophyta</taxon>
        <taxon>Tracheophyta</taxon>
        <taxon>Spermatophyta</taxon>
        <taxon>Magnoliopsida</taxon>
        <taxon>eudicotyledons</taxon>
        <taxon>Gunneridae</taxon>
        <taxon>Pentapetalae</taxon>
        <taxon>rosids</taxon>
        <taxon>fabids</taxon>
        <taxon>Rosales</taxon>
        <taxon>Cannabaceae</taxon>
        <taxon>Parasponia</taxon>
    </lineage>
</organism>
<accession>A0A2P5AKU3</accession>
<evidence type="ECO:0000313" key="5">
    <source>
        <dbReference type="EMBL" id="PON37155.1"/>
    </source>
</evidence>
<evidence type="ECO:0000256" key="1">
    <source>
        <dbReference type="SAM" id="MobiDB-lite"/>
    </source>
</evidence>
<protein>
    <submittedName>
        <fullName evidence="5">Uncharacterized protein</fullName>
    </submittedName>
</protein>
<dbReference type="InterPro" id="IPR032795">
    <property type="entry name" value="DUF3741-assoc"/>
</dbReference>
<feature type="domain" description="DUF3741" evidence="4">
    <location>
        <begin position="115"/>
        <end position="132"/>
    </location>
</feature>
<feature type="compositionally biased region" description="Polar residues" evidence="1">
    <location>
        <begin position="132"/>
        <end position="152"/>
    </location>
</feature>